<keyword evidence="3" id="KW-0223">Dioxygenase</keyword>
<accession>A0A3P3Y045</accession>
<dbReference type="InterPro" id="IPR006620">
    <property type="entry name" value="Pro_4_hyd_alph"/>
</dbReference>
<dbReference type="GO" id="GO:0005506">
    <property type="term" value="F:iron ion binding"/>
    <property type="evidence" value="ECO:0007669"/>
    <property type="project" value="InterPro"/>
</dbReference>
<dbReference type="GO" id="GO:0005783">
    <property type="term" value="C:endoplasmic reticulum"/>
    <property type="evidence" value="ECO:0007669"/>
    <property type="project" value="TreeGrafter"/>
</dbReference>
<feature type="region of interest" description="Disordered" evidence="6">
    <location>
        <begin position="1"/>
        <end position="24"/>
    </location>
</feature>
<dbReference type="InterPro" id="IPR005123">
    <property type="entry name" value="Oxoglu/Fe-dep_dioxygenase_dom"/>
</dbReference>
<evidence type="ECO:0000313" key="10">
    <source>
        <dbReference type="Proteomes" id="UP000290189"/>
    </source>
</evidence>
<dbReference type="Gene3D" id="2.60.40.780">
    <property type="entry name" value="von Hippel-Lindau disease tumour suppressor, beta domain"/>
    <property type="match status" value="1"/>
</dbReference>
<dbReference type="EMBL" id="OVEO01000001">
    <property type="protein sequence ID" value="SPQ93567.1"/>
    <property type="molecule type" value="Genomic_DNA"/>
</dbReference>
<dbReference type="Gene3D" id="2.60.120.620">
    <property type="entry name" value="q2cbj1_9rhob like domain"/>
    <property type="match status" value="1"/>
</dbReference>
<evidence type="ECO:0000256" key="3">
    <source>
        <dbReference type="ARBA" id="ARBA00022964"/>
    </source>
</evidence>
<organism evidence="9 10">
    <name type="scientific">Plasmodiophora brassicae</name>
    <name type="common">Clubroot disease agent</name>
    <dbReference type="NCBI Taxonomy" id="37360"/>
    <lineage>
        <taxon>Eukaryota</taxon>
        <taxon>Sar</taxon>
        <taxon>Rhizaria</taxon>
        <taxon>Endomyxa</taxon>
        <taxon>Phytomyxea</taxon>
        <taxon>Plasmodiophorida</taxon>
        <taxon>Plasmodiophoridae</taxon>
        <taxon>Plasmodiophora</taxon>
    </lineage>
</organism>
<feature type="compositionally biased region" description="Basic and acidic residues" evidence="6">
    <location>
        <begin position="1"/>
        <end position="17"/>
    </location>
</feature>
<proteinExistence type="predicted"/>
<evidence type="ECO:0000259" key="8">
    <source>
        <dbReference type="PROSITE" id="PS51471"/>
    </source>
</evidence>
<dbReference type="Proteomes" id="UP000290189">
    <property type="component" value="Unassembled WGS sequence"/>
</dbReference>
<dbReference type="GO" id="GO:0031418">
    <property type="term" value="F:L-ascorbic acid binding"/>
    <property type="evidence" value="ECO:0007669"/>
    <property type="project" value="InterPro"/>
</dbReference>
<keyword evidence="7" id="KW-0472">Membrane</keyword>
<reference evidence="9 10" key="1">
    <citation type="submission" date="2018-03" db="EMBL/GenBank/DDBJ databases">
        <authorList>
            <person name="Fogelqvist J."/>
        </authorList>
    </citation>
    <scope>NUCLEOTIDE SEQUENCE [LARGE SCALE GENOMIC DNA]</scope>
</reference>
<sequence length="448" mass="49978">MKADKKGSAKTPKEAADAGKPATAVKATARSSPKSHFVASAVILALAAIVSAVVLRDRMLDASLICNAVPGVCRMLHLALPAASSQVDKPVKAYSPTVSLEFFNRLDIPVDTYWKDYAGEEQFWFSMEPFSYTGNISSIRGHVWSFRSALTAELLFEEAIDLTHCGKIHIAPPEHIEALRQYCAKTGRAVIGNWPRAPLVRHLPPLLPVGSTKPFRSENVQFESYEGRTRSVVHEMQVETLSNDPHLLRVDNFLSNEECDYLMELSEPRLMQSSSGDEASSTWLEHGESPIVASITRRIFDLMGFDGDVETFYFAEKMQIARFQAGQEYLPHFDAMDLTTSQRALPHNRYATVMLYLNSVEDSEGGADVWPRANKADEFQRAPCDAEFRIQPQRGTLLVLYSMFGDGAIDEASLHGSCPISTPGKEKWTANMFFWDPFVQWSPEQTTV</sequence>
<gene>
    <name evidence="9" type="ORF">PLBR_LOCUS782</name>
</gene>
<dbReference type="SMART" id="SM00702">
    <property type="entry name" value="P4Hc"/>
    <property type="match status" value="1"/>
</dbReference>
<evidence type="ECO:0000256" key="6">
    <source>
        <dbReference type="SAM" id="MobiDB-lite"/>
    </source>
</evidence>
<dbReference type="InterPro" id="IPR036208">
    <property type="entry name" value="VHL_sf"/>
</dbReference>
<feature type="transmembrane region" description="Helical" evidence="7">
    <location>
        <begin position="37"/>
        <end position="55"/>
    </location>
</feature>
<evidence type="ECO:0000313" key="9">
    <source>
        <dbReference type="EMBL" id="SPQ93567.1"/>
    </source>
</evidence>
<evidence type="ECO:0000256" key="1">
    <source>
        <dbReference type="ARBA" id="ARBA00001961"/>
    </source>
</evidence>
<dbReference type="PANTHER" id="PTHR10869">
    <property type="entry name" value="PROLYL 4-HYDROXYLASE ALPHA SUBUNIT"/>
    <property type="match status" value="1"/>
</dbReference>
<comment type="cofactor">
    <cofactor evidence="1">
        <name>L-ascorbate</name>
        <dbReference type="ChEBI" id="CHEBI:38290"/>
    </cofactor>
</comment>
<evidence type="ECO:0000256" key="5">
    <source>
        <dbReference type="ARBA" id="ARBA00023004"/>
    </source>
</evidence>
<dbReference type="PROSITE" id="PS51471">
    <property type="entry name" value="FE2OG_OXY"/>
    <property type="match status" value="1"/>
</dbReference>
<dbReference type="InterPro" id="IPR045054">
    <property type="entry name" value="P4HA-like"/>
</dbReference>
<keyword evidence="7" id="KW-0812">Transmembrane</keyword>
<keyword evidence="7" id="KW-1133">Transmembrane helix</keyword>
<keyword evidence="5" id="KW-0408">Iron</keyword>
<dbReference type="Pfam" id="PF13640">
    <property type="entry name" value="2OG-FeII_Oxy_3"/>
    <property type="match status" value="1"/>
</dbReference>
<dbReference type="PANTHER" id="PTHR10869:SF246">
    <property type="entry name" value="TRANSMEMBRANE PROLYL 4-HYDROXYLASE"/>
    <property type="match status" value="1"/>
</dbReference>
<dbReference type="AlphaFoldDB" id="A0A3P3Y045"/>
<evidence type="ECO:0000256" key="4">
    <source>
        <dbReference type="ARBA" id="ARBA00023002"/>
    </source>
</evidence>
<evidence type="ECO:0000256" key="2">
    <source>
        <dbReference type="ARBA" id="ARBA00022723"/>
    </source>
</evidence>
<dbReference type="InterPro" id="IPR044862">
    <property type="entry name" value="Pro_4_hyd_alph_FE2OG_OXY"/>
</dbReference>
<evidence type="ECO:0000256" key="7">
    <source>
        <dbReference type="SAM" id="Phobius"/>
    </source>
</evidence>
<geneLocation type="mitochondrion" evidence="9"/>
<dbReference type="SUPFAM" id="SSF49468">
    <property type="entry name" value="VHL"/>
    <property type="match status" value="1"/>
</dbReference>
<name>A0A3P3Y045_PLABS</name>
<keyword evidence="9" id="KW-0496">Mitochondrion</keyword>
<dbReference type="GO" id="GO:0004656">
    <property type="term" value="F:procollagen-proline 4-dioxygenase activity"/>
    <property type="evidence" value="ECO:0007669"/>
    <property type="project" value="TreeGrafter"/>
</dbReference>
<protein>
    <recommendedName>
        <fullName evidence="8">Fe2OG dioxygenase domain-containing protein</fullName>
    </recommendedName>
</protein>
<feature type="domain" description="Fe2OG dioxygenase" evidence="8">
    <location>
        <begin position="314"/>
        <end position="437"/>
    </location>
</feature>
<keyword evidence="4" id="KW-0560">Oxidoreductase</keyword>
<keyword evidence="2" id="KW-0479">Metal-binding</keyword>
<dbReference type="InterPro" id="IPR037140">
    <property type="entry name" value="VHL_beta_dom_sf"/>
</dbReference>